<sequence>MLRSLLGQPPREWDEPLRRTADELNTFIRLCGQRSGGNDSSSMRYRTYAVWAQGLYRSLNELEESLFAARLYGTRIRAARWDDMEREEKLDYDRHVYFDKNAYIRMFSLLDKLGTLVNALLELQTEKIKVYFSFYTVLRQMRETGKHRELTEQLVSLKERHREAMKRLRNRRNMEVHYMNAELEDDLMERLLAGAGDGGRLENLSGNLADAEEGWIMVRDTLGRTFGYLNGQLRGLS</sequence>
<dbReference type="RefSeq" id="WP_136779235.1">
    <property type="nucleotide sequence ID" value="NZ_SUPK01000009.1"/>
</dbReference>
<dbReference type="Pfam" id="PF18730">
    <property type="entry name" value="HEPN_Cthe2314"/>
    <property type="match status" value="1"/>
</dbReference>
<keyword evidence="3" id="KW-1185">Reference proteome</keyword>
<dbReference type="Proteomes" id="UP000309673">
    <property type="component" value="Unassembled WGS sequence"/>
</dbReference>
<evidence type="ECO:0000259" key="1">
    <source>
        <dbReference type="Pfam" id="PF18730"/>
    </source>
</evidence>
<accession>A0A4U0F5A6</accession>
<dbReference type="AlphaFoldDB" id="A0A4U0F5A6"/>
<protein>
    <recommendedName>
        <fullName evidence="1">Cthe-2314-like HEPN domain-containing protein</fullName>
    </recommendedName>
</protein>
<gene>
    <name evidence="2" type="ORF">E5161_17790</name>
</gene>
<evidence type="ECO:0000313" key="3">
    <source>
        <dbReference type="Proteomes" id="UP000309673"/>
    </source>
</evidence>
<reference evidence="2 3" key="1">
    <citation type="submission" date="2019-04" db="EMBL/GenBank/DDBJ databases">
        <title>Cohnella sp. nov., isolated from soil.</title>
        <authorList>
            <person name="Kim W."/>
        </authorList>
    </citation>
    <scope>NUCLEOTIDE SEQUENCE [LARGE SCALE GENOMIC DNA]</scope>
    <source>
        <strain evidence="2 3">CAU 1483</strain>
    </source>
</reference>
<evidence type="ECO:0000313" key="2">
    <source>
        <dbReference type="EMBL" id="TJY39795.1"/>
    </source>
</evidence>
<proteinExistence type="predicted"/>
<name>A0A4U0F5A6_9BACL</name>
<dbReference type="EMBL" id="SUPK01000009">
    <property type="protein sequence ID" value="TJY39795.1"/>
    <property type="molecule type" value="Genomic_DNA"/>
</dbReference>
<organism evidence="2 3">
    <name type="scientific">Cohnella pontilimi</name>
    <dbReference type="NCBI Taxonomy" id="2564100"/>
    <lineage>
        <taxon>Bacteria</taxon>
        <taxon>Bacillati</taxon>
        <taxon>Bacillota</taxon>
        <taxon>Bacilli</taxon>
        <taxon>Bacillales</taxon>
        <taxon>Paenibacillaceae</taxon>
        <taxon>Cohnella</taxon>
    </lineage>
</organism>
<dbReference type="InterPro" id="IPR041394">
    <property type="entry name" value="HEPN_Cthe2314"/>
</dbReference>
<dbReference type="OrthoDB" id="2641850at2"/>
<comment type="caution">
    <text evidence="2">The sequence shown here is derived from an EMBL/GenBank/DDBJ whole genome shotgun (WGS) entry which is preliminary data.</text>
</comment>
<feature type="domain" description="Cthe-2314-like HEPN" evidence="1">
    <location>
        <begin position="51"/>
        <end position="230"/>
    </location>
</feature>